<evidence type="ECO:0000259" key="3">
    <source>
        <dbReference type="PROSITE" id="PS51896"/>
    </source>
</evidence>
<name>A0ABD3XA49_SINWO</name>
<dbReference type="PANTHER" id="PTHR31058">
    <property type="entry name" value="ZINC FINGER C4H2 DOMAIN-CONTAINING PROTEIN"/>
    <property type="match status" value="1"/>
</dbReference>
<feature type="coiled-coil region" evidence="1">
    <location>
        <begin position="16"/>
        <end position="115"/>
    </location>
</feature>
<keyword evidence="5" id="KW-1185">Reference proteome</keyword>
<feature type="domain" description="C4H2-type" evidence="3">
    <location>
        <begin position="202"/>
        <end position="244"/>
    </location>
</feature>
<accession>A0ABD3XA49</accession>
<dbReference type="Proteomes" id="UP001634394">
    <property type="component" value="Unassembled WGS sequence"/>
</dbReference>
<dbReference type="InterPro" id="IPR044069">
    <property type="entry name" value="ZF_C4H2"/>
</dbReference>
<dbReference type="AlphaFoldDB" id="A0ABD3XA49"/>
<evidence type="ECO:0000256" key="2">
    <source>
        <dbReference type="SAM" id="MobiDB-lite"/>
    </source>
</evidence>
<protein>
    <recommendedName>
        <fullName evidence="3">C4H2-type domain-containing protein</fullName>
    </recommendedName>
</protein>
<dbReference type="PANTHER" id="PTHR31058:SF2">
    <property type="entry name" value="ZINC FINGER C4H2 DOMAIN-CONTAINING PROTEIN"/>
    <property type="match status" value="1"/>
</dbReference>
<organism evidence="4 5">
    <name type="scientific">Sinanodonta woodiana</name>
    <name type="common">Chinese pond mussel</name>
    <name type="synonym">Anodonta woodiana</name>
    <dbReference type="NCBI Taxonomy" id="1069815"/>
    <lineage>
        <taxon>Eukaryota</taxon>
        <taxon>Metazoa</taxon>
        <taxon>Spiralia</taxon>
        <taxon>Lophotrochozoa</taxon>
        <taxon>Mollusca</taxon>
        <taxon>Bivalvia</taxon>
        <taxon>Autobranchia</taxon>
        <taxon>Heteroconchia</taxon>
        <taxon>Palaeoheterodonta</taxon>
        <taxon>Unionida</taxon>
        <taxon>Unionoidea</taxon>
        <taxon>Unionidae</taxon>
        <taxon>Unioninae</taxon>
        <taxon>Sinanodonta</taxon>
    </lineage>
</organism>
<evidence type="ECO:0000313" key="4">
    <source>
        <dbReference type="EMBL" id="KAL3882446.1"/>
    </source>
</evidence>
<dbReference type="EMBL" id="JBJQND010000003">
    <property type="protein sequence ID" value="KAL3882446.1"/>
    <property type="molecule type" value="Genomic_DNA"/>
</dbReference>
<evidence type="ECO:0000256" key="1">
    <source>
        <dbReference type="SAM" id="Coils"/>
    </source>
</evidence>
<reference evidence="4 5" key="1">
    <citation type="submission" date="2024-11" db="EMBL/GenBank/DDBJ databases">
        <title>Chromosome-level genome assembly of the freshwater bivalve Anodonta woodiana.</title>
        <authorList>
            <person name="Chen X."/>
        </authorList>
    </citation>
    <scope>NUCLEOTIDE SEQUENCE [LARGE SCALE GENOMIC DNA]</scope>
    <source>
        <strain evidence="4">MN2024</strain>
        <tissue evidence="4">Gills</tissue>
    </source>
</reference>
<comment type="caution">
    <text evidence="4">The sequence shown here is derived from an EMBL/GenBank/DDBJ whole genome shotgun (WGS) entry which is preliminary data.</text>
</comment>
<dbReference type="Pfam" id="PF10146">
    <property type="entry name" value="zf-C4H2"/>
    <property type="match status" value="1"/>
</dbReference>
<proteinExistence type="predicted"/>
<feature type="compositionally biased region" description="Low complexity" evidence="2">
    <location>
        <begin position="191"/>
        <end position="202"/>
    </location>
</feature>
<feature type="region of interest" description="Disordered" evidence="2">
    <location>
        <begin position="225"/>
        <end position="245"/>
    </location>
</feature>
<evidence type="ECO:0000313" key="5">
    <source>
        <dbReference type="Proteomes" id="UP001634394"/>
    </source>
</evidence>
<keyword evidence="1" id="KW-0175">Coiled coil</keyword>
<feature type="compositionally biased region" description="Basic residues" evidence="2">
    <location>
        <begin position="229"/>
        <end position="245"/>
    </location>
</feature>
<dbReference type="PROSITE" id="PS51896">
    <property type="entry name" value="ZF_C4H2"/>
    <property type="match status" value="1"/>
</dbReference>
<feature type="region of interest" description="Disordered" evidence="2">
    <location>
        <begin position="176"/>
        <end position="204"/>
    </location>
</feature>
<sequence length="245" mass="28661">MAYKEEFEILHKLENLKEIRTKSLQLERVKSKLKQEYDAAEIEEKRIAEYKQEMELLLQEKMAHVEELRLIHADINLPDFVIYSVRSLGKMETTIKQAEEERNRSLESLKRLYEDFKPLKEEVDMMRSKLGLQALPDLDKEDERLTEEYFERPVPEWSSEPTETPLPQTITVSAATATPQQIPIPRAKTSPADQQRQAAFRQQPPPMKACLSCHQQIHRNAPICPLCKAKSRSRNPKKPKRKLDE</sequence>
<dbReference type="InterPro" id="IPR018482">
    <property type="entry name" value="Znf-C4H2"/>
</dbReference>
<gene>
    <name evidence="4" type="ORF">ACJMK2_028784</name>
</gene>